<dbReference type="SUPFAM" id="SSF54001">
    <property type="entry name" value="Cysteine proteinases"/>
    <property type="match status" value="1"/>
</dbReference>
<evidence type="ECO:0000313" key="7">
    <source>
        <dbReference type="EMBL" id="MES5150845.1"/>
    </source>
</evidence>
<evidence type="ECO:0000259" key="6">
    <source>
        <dbReference type="PROSITE" id="PS51935"/>
    </source>
</evidence>
<feature type="region of interest" description="Disordered" evidence="5">
    <location>
        <begin position="31"/>
        <end position="134"/>
    </location>
</feature>
<proteinExistence type="inferred from homology"/>
<dbReference type="NCBIfam" id="TIGR02675">
    <property type="entry name" value="tape_meas_nterm"/>
    <property type="match status" value="1"/>
</dbReference>
<dbReference type="InterPro" id="IPR038765">
    <property type="entry name" value="Papain-like_cys_pep_sf"/>
</dbReference>
<evidence type="ECO:0000256" key="3">
    <source>
        <dbReference type="ARBA" id="ARBA00022801"/>
    </source>
</evidence>
<dbReference type="EMBL" id="JBETVU010000012">
    <property type="protein sequence ID" value="MES5150845.1"/>
    <property type="molecule type" value="Genomic_DNA"/>
</dbReference>
<dbReference type="InterPro" id="IPR051794">
    <property type="entry name" value="PG_Endopeptidase_C40"/>
</dbReference>
<evidence type="ECO:0000256" key="5">
    <source>
        <dbReference type="SAM" id="MobiDB-lite"/>
    </source>
</evidence>
<dbReference type="PANTHER" id="PTHR47359:SF3">
    <property type="entry name" value="NLP_P60 DOMAIN-CONTAINING PROTEIN-RELATED"/>
    <property type="match status" value="1"/>
</dbReference>
<organism evidence="7 8">
    <name type="scientific">Lactobacillus crispatus</name>
    <dbReference type="NCBI Taxonomy" id="47770"/>
    <lineage>
        <taxon>Bacteria</taxon>
        <taxon>Bacillati</taxon>
        <taxon>Bacillota</taxon>
        <taxon>Bacilli</taxon>
        <taxon>Lactobacillales</taxon>
        <taxon>Lactobacillaceae</taxon>
        <taxon>Lactobacillus</taxon>
    </lineage>
</organism>
<feature type="compositionally biased region" description="Basic residues" evidence="5">
    <location>
        <begin position="1213"/>
        <end position="1227"/>
    </location>
</feature>
<feature type="compositionally biased region" description="Basic and acidic residues" evidence="5">
    <location>
        <begin position="35"/>
        <end position="134"/>
    </location>
</feature>
<protein>
    <submittedName>
        <fullName evidence="7">Phage tail tip lysozyme</fullName>
    </submittedName>
</protein>
<dbReference type="PROSITE" id="PS51935">
    <property type="entry name" value="NLPC_P60"/>
    <property type="match status" value="1"/>
</dbReference>
<dbReference type="RefSeq" id="WP_133472214.1">
    <property type="nucleotide sequence ID" value="NZ_CP083389.1"/>
</dbReference>
<evidence type="ECO:0000256" key="4">
    <source>
        <dbReference type="ARBA" id="ARBA00022807"/>
    </source>
</evidence>
<dbReference type="Gene3D" id="1.10.530.10">
    <property type="match status" value="1"/>
</dbReference>
<keyword evidence="3" id="KW-0378">Hydrolase</keyword>
<sequence length="2251" mass="246165">MADGTIKIDIDIPVEKVRSDTKEVDHMVENIGKNAGKDMDGSFKKNAENVKREAKSAGDAIDKDLGKEHKAKIKVDDSEAKSKVSEAKHDLDELPKERKTKIDADNSDADRKINETKRKTNELPKKHNTDIDATDHTGGVFARIKSHFDKVNEEGKKTHSLFGTIFSANIVSNAAMGAFGRVKDALGGMIGEAKQYALEQQTMNATWLTLTNSASKGKAMVNQINTMAAAAQNSTHMVDQLSQKFYAINNSAEQTGKLTKAVLTLQDAFGQSDAAVENFGTQFAQMMANGKVSAQDMMSIVNTFPKLKPMLLDYERQIHHSKNMTMSEMSDLMSKGKIKSQDMINVVLRAGKKFQAATGNFTKTIPGMKRTVEAEMPRLLQAFEGPLTKMQSPIYGAVSKWVSSKKTEKEFGALGKTVSHGMNQVMKAFSGGKGVNATKALDNAINGINKGLKGVFGWISGHAKDLKTIVSSVASIGGQLAKAVWKDFASIITTIGNMFGITAKNGKASGGAVHVLAEALNWLAKQKWAIKTIAASLVTIATIKQLDHVAGSLFSIGKKGYHAYKDVKALRAGLKGVQDIKNFSKTEQGFVRIGSAARSAAKWARGLFSASKGGAGPLNGLLQSAHSAGGFKNLTTAGKIGTGLAGAGVAIDAGSQFLNAYKDRHNADKRSQDIGKGIGAGIGGGIGLYFGGPLGAALGAKIGGFIGKWGGEGVNQFTKGWQSQGKKVKPQNWVQWLGLQAHNSFSFFAGLGKKAINGIGKGINSSKQFIQKNGKELALTFADPWAGIPALILKNNPKARQAVSKFAKGIQNGFKGLGKWLHNLPANMHKGWKQGVEKSHKVMSKFWKDTSKGWRNFWKGVNNNRYVKAFKKGEFFQTAVKDMKSRWKSFSKDFSKKWNSTWRSAQKQGTNFKKKFGKTWNSTWKSARSKWNSFKKLFSKAWSNNWKAINSNRYVRAFKKGKFFSTALKDMRSRWNSFKGWLGKNWNNFWKSTNKWAKSSWNGTVKNWNSMWNSINKGWNSFKGTMNSAWKNFWGGLASIVKGWGKTIKDDFTGTINNVIGGVNDVIHALGGGKKTIDFLHFASGTDWKHKYPIPAILNDGTDSPQTHNRESIIHANGAWELLPDKTNLKRFLLPGDEVVNARDTAKLFGNAVHFASGSLPYGISLPSVNYSQIEEKALKRLQHINEEHLQLAKKEARRKQARDHKKDSESKKSKKKSSKHKSFTADVKKRKGSILVDTGLLYDSKKDTGKGTYINEKLFKRFMSYTKAKPIKVSKNSRIRYHDLPTKRQGKYYLVDSKWLTGAKNNTGKLEKLNRESYLKLLQFTKAERKYKLPKKKRKASSSRRRTTTRRRQSSGYSSRSYSTRRYSTRSYSTGGYSRVGASVSASVSGLKSVQALSKALKGLKGTHKVKVKASASGSKSITKLTKSIKKVAGKHKVKLQLTGTKTVSKLSKNLKILTSRVKSSRSALSKIRTSAKHASSGLKSLGSRSSSTAKHIKALYKTTKKSKFGSAIAKQAEKAVKSLEGKGNFAKAFKKLANETKKTLSKMKSETEKTFKAMWNTLKKDSSNSEGKIDSDLGKFGSKFKHQWTSIQSGVKSAFSRFWSSMKRTARDGLNDVLGVLNQAIGKIDTVVSQFGGSKNAVHKVARLATGTGALGGVRRPITAPTLAILNDGNDSPETGNKEAIWDRNTGDVEVVPGRFTPRILKPGQEVFNATETALLGYTQPQHFATGTGALKELYHIAKNNWEHPQKTGQALFSSINGLTGAINQLAQGAKKKGENQGVKWWSQLWKMVDDKVNDGAGNVSGLLKEAIKVSKGKPYVWGAKGPDAFDCSGLVEYAARKLGINLSAPSGTEYSQVEHIPRSEARMNDLVFYGAGGGEHVGIVRDKNTYWSAHSPTSHPNIGYDSIDAAPAHPILFGRIRGYHSKNDKSGDVKANTKLQKQIKDQVGSGFWKTIQKIADKYGDNGMAAAFKLGGSVGARAKALAKAIKQAVPGATRNGLAGIIGSWEFESGGLNPAAVNPNGGASGLGQWLGSRLTNLKAYARRHHKSWTDPATQINFAVNGDGSDSATFKRIARGHGSPGELANEFSQEWERGGYDAQHVAAAKQIVGWLKGYARGGIVSKPELAMVGEGNAPESIIPWDPSQRSRAYQIMQTTLDNFKAQDGNAQKYQNQAQQVVDLTKTNAEIQAINDKFDEALAALGILTSQDEVIQVNSYLDKTKITEAIYHVMKRMNIRSNRNSRYNISGH</sequence>
<reference evidence="7" key="1">
    <citation type="submission" date="2024-06" db="EMBL/GenBank/DDBJ databases">
        <title>Vaginal Lactobacillus fatty acid response mechanisms reveal a metabolite-targeted strategy for bacterial vaginosis treatment.</title>
        <authorList>
            <person name="Zhu M."/>
            <person name="Blainey P.C."/>
            <person name="Bloom S.M."/>
            <person name="Kwon D.S."/>
        </authorList>
    </citation>
    <scope>NUCLEOTIDE SEQUENCE</scope>
    <source>
        <strain evidence="7">194_F1_1</strain>
    </source>
</reference>
<dbReference type="PANTHER" id="PTHR47359">
    <property type="entry name" value="PEPTIDOGLYCAN DL-ENDOPEPTIDASE CWLO"/>
    <property type="match status" value="1"/>
</dbReference>
<dbReference type="InterPro" id="IPR013491">
    <property type="entry name" value="Tape_meas_N"/>
</dbReference>
<dbReference type="Pfam" id="PF00877">
    <property type="entry name" value="NLPC_P60"/>
    <property type="match status" value="1"/>
</dbReference>
<dbReference type="InterPro" id="IPR000064">
    <property type="entry name" value="NLP_P60_dom"/>
</dbReference>
<gene>
    <name evidence="7" type="ORF">ABVC42_13395</name>
</gene>
<keyword evidence="8" id="KW-1185">Reference proteome</keyword>
<feature type="region of interest" description="Disordered" evidence="5">
    <location>
        <begin position="1332"/>
        <end position="1375"/>
    </location>
</feature>
<feature type="compositionally biased region" description="Basic residues" evidence="5">
    <location>
        <begin position="1333"/>
        <end position="1354"/>
    </location>
</feature>
<keyword evidence="2" id="KW-0645">Protease</keyword>
<dbReference type="Pfam" id="PF18013">
    <property type="entry name" value="Phage_lysozyme2"/>
    <property type="match status" value="1"/>
</dbReference>
<dbReference type="InterPro" id="IPR041219">
    <property type="entry name" value="Phage_lysozyme2"/>
</dbReference>
<feature type="region of interest" description="Disordered" evidence="5">
    <location>
        <begin position="1193"/>
        <end position="1227"/>
    </location>
</feature>
<accession>A0ABV2BC87</accession>
<name>A0ABV2BC87_9LACO</name>
<feature type="domain" description="NlpC/P60" evidence="6">
    <location>
        <begin position="1803"/>
        <end position="1927"/>
    </location>
</feature>
<comment type="similarity">
    <text evidence="1">Belongs to the peptidase C40 family.</text>
</comment>
<evidence type="ECO:0000256" key="1">
    <source>
        <dbReference type="ARBA" id="ARBA00007074"/>
    </source>
</evidence>
<evidence type="ECO:0000256" key="2">
    <source>
        <dbReference type="ARBA" id="ARBA00022670"/>
    </source>
</evidence>
<evidence type="ECO:0000313" key="8">
    <source>
        <dbReference type="Proteomes" id="UP001434419"/>
    </source>
</evidence>
<dbReference type="Pfam" id="PF20155">
    <property type="entry name" value="TMP_3"/>
    <property type="match status" value="1"/>
</dbReference>
<dbReference type="Gene3D" id="3.90.1720.10">
    <property type="entry name" value="endopeptidase domain like (from Nostoc punctiforme)"/>
    <property type="match status" value="1"/>
</dbReference>
<feature type="compositionally biased region" description="Low complexity" evidence="5">
    <location>
        <begin position="1355"/>
        <end position="1375"/>
    </location>
</feature>
<comment type="caution">
    <text evidence="7">The sequence shown here is derived from an EMBL/GenBank/DDBJ whole genome shotgun (WGS) entry which is preliminary data.</text>
</comment>
<dbReference type="Proteomes" id="UP001434419">
    <property type="component" value="Unassembled WGS sequence"/>
</dbReference>
<keyword evidence="4" id="KW-0788">Thiol protease</keyword>